<dbReference type="InterPro" id="IPR027417">
    <property type="entry name" value="P-loop_NTPase"/>
</dbReference>
<dbReference type="OrthoDB" id="47330at2759"/>
<dbReference type="Gene3D" id="1.25.40.20">
    <property type="entry name" value="Ankyrin repeat-containing domain"/>
    <property type="match status" value="1"/>
</dbReference>
<dbReference type="AlphaFoldDB" id="A0A9P3GK16"/>
<keyword evidence="1" id="KW-0547">Nucleotide-binding</keyword>
<feature type="compositionally biased region" description="Polar residues" evidence="3">
    <location>
        <begin position="116"/>
        <end position="131"/>
    </location>
</feature>
<name>A0A9P3GK16_9APHY</name>
<dbReference type="Gene3D" id="3.40.50.300">
    <property type="entry name" value="P-loop containing nucleotide triphosphate hydrolases"/>
    <property type="match status" value="1"/>
</dbReference>
<dbReference type="InterPro" id="IPR011704">
    <property type="entry name" value="ATPase_dyneun-rel_AAA"/>
</dbReference>
<dbReference type="GO" id="GO:0005737">
    <property type="term" value="C:cytoplasm"/>
    <property type="evidence" value="ECO:0007669"/>
    <property type="project" value="TreeGrafter"/>
</dbReference>
<feature type="region of interest" description="Disordered" evidence="3">
    <location>
        <begin position="500"/>
        <end position="655"/>
    </location>
</feature>
<evidence type="ECO:0000313" key="6">
    <source>
        <dbReference type="Proteomes" id="UP000703269"/>
    </source>
</evidence>
<dbReference type="InterPro" id="IPR050130">
    <property type="entry name" value="ClpA_ClpB"/>
</dbReference>
<feature type="compositionally biased region" description="Acidic residues" evidence="3">
    <location>
        <begin position="619"/>
        <end position="629"/>
    </location>
</feature>
<feature type="compositionally biased region" description="Low complexity" evidence="3">
    <location>
        <begin position="239"/>
        <end position="256"/>
    </location>
</feature>
<keyword evidence="2" id="KW-0067">ATP-binding</keyword>
<dbReference type="GO" id="GO:0016887">
    <property type="term" value="F:ATP hydrolysis activity"/>
    <property type="evidence" value="ECO:0007669"/>
    <property type="project" value="InterPro"/>
</dbReference>
<feature type="compositionally biased region" description="Low complexity" evidence="3">
    <location>
        <begin position="510"/>
        <end position="532"/>
    </location>
</feature>
<evidence type="ECO:0000313" key="5">
    <source>
        <dbReference type="EMBL" id="GJE96411.1"/>
    </source>
</evidence>
<feature type="region of interest" description="Disordered" evidence="3">
    <location>
        <begin position="53"/>
        <end position="131"/>
    </location>
</feature>
<feature type="compositionally biased region" description="Polar residues" evidence="3">
    <location>
        <begin position="13"/>
        <end position="30"/>
    </location>
</feature>
<dbReference type="InterPro" id="IPR036770">
    <property type="entry name" value="Ankyrin_rpt-contain_sf"/>
</dbReference>
<evidence type="ECO:0000259" key="4">
    <source>
        <dbReference type="Pfam" id="PF07728"/>
    </source>
</evidence>
<sequence>MSPRVAQPLTAIGSRSASVMSAQERSSPQTVNAAPADAVNNAVGSLVATVDAPLANPFSPSSSPRSEADVSYEDLYAAHINPPMQASAENQEVDEDVRGRSSPNFGSPGAAHDFSEPTSPEVSEEQTMSFASLYAAQSSPAVFALEDDQLPRSEDERPRSVASVARTISPALSSRQRLGSPRAAAQPRSEEPSPVAGPSRLASPAVQAVTAEDQADSTFSYASFYDEAPLADPSRHSTPRSTLSRSASLRSMSSTPRSERTMLSRSASVRLASSPRSERTLSRSSSVRSSVRRTPTALPSGRSSPAPSVSSVASGSLLRPPGRESTLLSPHNSPSGYASPRIAVVDNNHIDPMQDMFSDFTYGLPSPSPYSLNSSPVAASPSLGSPAISRQSSVSDLHSDSGDHESRRSSKVPFGFRNSLMARKRDSLNTPRPGSAPLVRPRPPALVGIGSNRSNSMNDNRQDLVSPAESASSAGKLRPLRLSVLLNSPNSALSFNSGISPSPLSSGVFPPQTAETTPATSSSPPSPSVQSEHSLSNSQDSPSHCIPSNASPSHIPADSSSTLDGSDRMLSRSRSPSNATSTASRNRASSPSTSYASHRLSHIIRSSSRLSEPIRPIPEDEEYDDDDDADPRSELTVRVDRDPPMASAPPYARPSSVASFHESVHAIATPRPTLLFAIASDNVDEVRRVLESGEAGPNDDVGPQSALAFALTAANLAHRKDIVKLLLAHGANPASLRVQPEHSARSSVSSFAQAADVDGINPDLLENLDPATRYYIARADAPQTRRASSLIHRSFFRPLTRVRFDLIGQDRALEQLFRVLSMPTMAPIVVLLCGPSGHGKSLLARRFGSLLEVPTHTVNMTTLRSTRDIWKSYSMSPYEEPSDLTLAEFLKENEGQRCVVVLDEIEKTENEVILSSLLMPWELGRVSFEASQRHVDCSKVIWLGTSNIGHDLVFEHQATRHSPEEQMAREEYVDLMKLLRPKVSERLGPSLLSRVTTVLPFVPFTTDEKMAIAAEALFTLSEDAARSLPAATVEKLVKDSLQSYVPAEGARSLYRAVSTQLLDTL</sequence>
<keyword evidence="6" id="KW-1185">Reference proteome</keyword>
<feature type="compositionally biased region" description="Low complexity" evidence="3">
    <location>
        <begin position="263"/>
        <end position="275"/>
    </location>
</feature>
<feature type="compositionally biased region" description="Polar residues" evidence="3">
    <location>
        <begin position="326"/>
        <end position="336"/>
    </location>
</feature>
<feature type="domain" description="ATPase dynein-related AAA" evidence="4">
    <location>
        <begin position="830"/>
        <end position="950"/>
    </location>
</feature>
<feature type="compositionally biased region" description="Low complexity" evidence="3">
    <location>
        <begin position="577"/>
        <end position="614"/>
    </location>
</feature>
<dbReference type="SUPFAM" id="SSF52540">
    <property type="entry name" value="P-loop containing nucleoside triphosphate hydrolases"/>
    <property type="match status" value="1"/>
</dbReference>
<accession>A0A9P3GK16</accession>
<feature type="compositionally biased region" description="Polar residues" evidence="3">
    <location>
        <begin position="533"/>
        <end position="564"/>
    </location>
</feature>
<comment type="caution">
    <text evidence="5">The sequence shown here is derived from an EMBL/GenBank/DDBJ whole genome shotgun (WGS) entry which is preliminary data.</text>
</comment>
<feature type="region of interest" description="Disordered" evidence="3">
    <location>
        <begin position="229"/>
        <end position="340"/>
    </location>
</feature>
<feature type="region of interest" description="Disordered" evidence="3">
    <location>
        <begin position="358"/>
        <end position="475"/>
    </location>
</feature>
<dbReference type="PANTHER" id="PTHR11638">
    <property type="entry name" value="ATP-DEPENDENT CLP PROTEASE"/>
    <property type="match status" value="1"/>
</dbReference>
<protein>
    <recommendedName>
        <fullName evidence="4">ATPase dynein-related AAA domain-containing protein</fullName>
    </recommendedName>
</protein>
<evidence type="ECO:0000256" key="1">
    <source>
        <dbReference type="ARBA" id="ARBA00022741"/>
    </source>
</evidence>
<proteinExistence type="predicted"/>
<dbReference type="CDD" id="cd00009">
    <property type="entry name" value="AAA"/>
    <property type="match status" value="1"/>
</dbReference>
<feature type="compositionally biased region" description="Low complexity" evidence="3">
    <location>
        <begin position="282"/>
        <end position="319"/>
    </location>
</feature>
<dbReference type="Pfam" id="PF07728">
    <property type="entry name" value="AAA_5"/>
    <property type="match status" value="1"/>
</dbReference>
<dbReference type="Proteomes" id="UP000703269">
    <property type="component" value="Unassembled WGS sequence"/>
</dbReference>
<dbReference type="GO" id="GO:0034605">
    <property type="term" value="P:cellular response to heat"/>
    <property type="evidence" value="ECO:0007669"/>
    <property type="project" value="TreeGrafter"/>
</dbReference>
<feature type="compositionally biased region" description="Basic and acidic residues" evidence="3">
    <location>
        <begin position="149"/>
        <end position="159"/>
    </location>
</feature>
<feature type="compositionally biased region" description="Basic and acidic residues" evidence="3">
    <location>
        <begin position="397"/>
        <end position="408"/>
    </location>
</feature>
<feature type="region of interest" description="Disordered" evidence="3">
    <location>
        <begin position="1"/>
        <end position="34"/>
    </location>
</feature>
<feature type="compositionally biased region" description="Basic and acidic residues" evidence="3">
    <location>
        <begin position="630"/>
        <end position="643"/>
    </location>
</feature>
<dbReference type="GO" id="GO:0005524">
    <property type="term" value="F:ATP binding"/>
    <property type="evidence" value="ECO:0007669"/>
    <property type="project" value="UniProtKB-KW"/>
</dbReference>
<dbReference type="EMBL" id="BPQB01000059">
    <property type="protein sequence ID" value="GJE96411.1"/>
    <property type="molecule type" value="Genomic_DNA"/>
</dbReference>
<dbReference type="PANTHER" id="PTHR11638:SF18">
    <property type="entry name" value="HEAT SHOCK PROTEIN 104"/>
    <property type="match status" value="1"/>
</dbReference>
<evidence type="ECO:0000256" key="2">
    <source>
        <dbReference type="ARBA" id="ARBA00022840"/>
    </source>
</evidence>
<gene>
    <name evidence="5" type="ORF">PsYK624_126080</name>
</gene>
<feature type="region of interest" description="Disordered" evidence="3">
    <location>
        <begin position="145"/>
        <end position="213"/>
    </location>
</feature>
<organism evidence="5 6">
    <name type="scientific">Phanerochaete sordida</name>
    <dbReference type="NCBI Taxonomy" id="48140"/>
    <lineage>
        <taxon>Eukaryota</taxon>
        <taxon>Fungi</taxon>
        <taxon>Dikarya</taxon>
        <taxon>Basidiomycota</taxon>
        <taxon>Agaricomycotina</taxon>
        <taxon>Agaricomycetes</taxon>
        <taxon>Polyporales</taxon>
        <taxon>Phanerochaetaceae</taxon>
        <taxon>Phanerochaete</taxon>
    </lineage>
</organism>
<evidence type="ECO:0000256" key="3">
    <source>
        <dbReference type="SAM" id="MobiDB-lite"/>
    </source>
</evidence>
<reference evidence="5 6" key="1">
    <citation type="submission" date="2021-08" db="EMBL/GenBank/DDBJ databases">
        <title>Draft Genome Sequence of Phanerochaete sordida strain YK-624.</title>
        <authorList>
            <person name="Mori T."/>
            <person name="Dohra H."/>
            <person name="Suzuki T."/>
            <person name="Kawagishi H."/>
            <person name="Hirai H."/>
        </authorList>
    </citation>
    <scope>NUCLEOTIDE SEQUENCE [LARGE SCALE GENOMIC DNA]</scope>
    <source>
        <strain evidence="5 6">YK-624</strain>
    </source>
</reference>